<reference evidence="2" key="1">
    <citation type="submission" date="2025-08" db="UniProtKB">
        <authorList>
            <consortium name="RefSeq"/>
        </authorList>
    </citation>
    <scope>IDENTIFICATION</scope>
    <source>
        <tissue evidence="2">Whole sample</tissue>
    </source>
</reference>
<dbReference type="Proteomes" id="UP000694844">
    <property type="component" value="Chromosome 4"/>
</dbReference>
<dbReference type="RefSeq" id="XP_022331766.1">
    <property type="nucleotide sequence ID" value="XM_022476058.1"/>
</dbReference>
<accession>A0A8B8DXQ0</accession>
<gene>
    <name evidence="2" type="primary">LOC111129604</name>
</gene>
<dbReference type="OrthoDB" id="10072093at2759"/>
<sequence length="327" mass="38941">MPSINHLKNLKEILFHFLWNSKVDRIKRKQITQNYEKGGLKMIDIDNYIKGLKWIKRLMNGNNPKWKQLLGYQTNIDKILFQGSAFISVLLRDIRNPFWRDTLNAYQTLHNKIEIETWNEFINQPIWFNSRVKIDNKTIFYEHWYKRNINYISDIINEEGAFYSLFEIQSKYKIKTNFLVYASLKSSIMSAINKMQVNPEKNNIKPHIPTHLRPFFISKKGTKPIYNILCLEHTIPFGQLKWGTKFAIAEDQWEKLYELPFKCTKSSKLLWLQYRINQYILTTNVTLFKYGNIDTKLCSFCTLEDETIFHILWLCPKVSNVAHGPLV</sequence>
<organism evidence="1 2">
    <name type="scientific">Crassostrea virginica</name>
    <name type="common">Eastern oyster</name>
    <dbReference type="NCBI Taxonomy" id="6565"/>
    <lineage>
        <taxon>Eukaryota</taxon>
        <taxon>Metazoa</taxon>
        <taxon>Spiralia</taxon>
        <taxon>Lophotrochozoa</taxon>
        <taxon>Mollusca</taxon>
        <taxon>Bivalvia</taxon>
        <taxon>Autobranchia</taxon>
        <taxon>Pteriomorphia</taxon>
        <taxon>Ostreida</taxon>
        <taxon>Ostreoidea</taxon>
        <taxon>Ostreidae</taxon>
        <taxon>Crassostrea</taxon>
    </lineage>
</organism>
<dbReference type="AlphaFoldDB" id="A0A8B8DXQ0"/>
<proteinExistence type="predicted"/>
<dbReference type="GeneID" id="111129604"/>
<dbReference type="KEGG" id="cvn:111129604"/>
<evidence type="ECO:0000313" key="1">
    <source>
        <dbReference type="Proteomes" id="UP000694844"/>
    </source>
</evidence>
<keyword evidence="1" id="KW-1185">Reference proteome</keyword>
<name>A0A8B8DXQ0_CRAVI</name>
<protein>
    <submittedName>
        <fullName evidence="2">Uncharacterized protein LOC111129604</fullName>
    </submittedName>
</protein>
<evidence type="ECO:0000313" key="2">
    <source>
        <dbReference type="RefSeq" id="XP_022331766.1"/>
    </source>
</evidence>